<comment type="similarity">
    <text evidence="2">Belongs to the NLRP family.</text>
</comment>
<dbReference type="EMBL" id="WNYA01000346">
    <property type="protein sequence ID" value="KAG8548692.1"/>
    <property type="molecule type" value="Genomic_DNA"/>
</dbReference>
<evidence type="ECO:0000256" key="3">
    <source>
        <dbReference type="ARBA" id="ARBA00022490"/>
    </source>
</evidence>
<dbReference type="PRINTS" id="PR00364">
    <property type="entry name" value="DISEASERSIST"/>
</dbReference>
<name>A0AAV6ZHU5_ENGPU</name>
<keyword evidence="5" id="KW-0547">Nucleotide-binding</keyword>
<keyword evidence="6" id="KW-0067">ATP-binding</keyword>
<evidence type="ECO:0000256" key="5">
    <source>
        <dbReference type="ARBA" id="ARBA00022741"/>
    </source>
</evidence>
<evidence type="ECO:0000256" key="7">
    <source>
        <dbReference type="ARBA" id="ARBA00022843"/>
    </source>
</evidence>
<keyword evidence="7" id="KW-0832">Ubl conjugation</keyword>
<dbReference type="PROSITE" id="PS50837">
    <property type="entry name" value="NACHT"/>
    <property type="match status" value="1"/>
</dbReference>
<keyword evidence="9" id="KW-1271">Inflammasome</keyword>
<dbReference type="InterPro" id="IPR041267">
    <property type="entry name" value="NLRP_HD2"/>
</dbReference>
<dbReference type="InterPro" id="IPR050637">
    <property type="entry name" value="NLRP_innate_immun_reg"/>
</dbReference>
<comment type="caution">
    <text evidence="11">The sequence shown here is derived from an EMBL/GenBank/DDBJ whole genome shotgun (WGS) entry which is preliminary data.</text>
</comment>
<gene>
    <name evidence="11" type="ORF">GDO81_024516</name>
</gene>
<evidence type="ECO:0000256" key="6">
    <source>
        <dbReference type="ARBA" id="ARBA00022840"/>
    </source>
</evidence>
<evidence type="ECO:0000256" key="1">
    <source>
        <dbReference type="ARBA" id="ARBA00004110"/>
    </source>
</evidence>
<dbReference type="Gene3D" id="3.80.10.10">
    <property type="entry name" value="Ribonuclease Inhibitor"/>
    <property type="match status" value="1"/>
</dbReference>
<reference evidence="11" key="1">
    <citation type="thesis" date="2020" institute="ProQuest LLC" country="789 East Eisenhower Parkway, Ann Arbor, MI, USA">
        <title>Comparative Genomics and Chromosome Evolution.</title>
        <authorList>
            <person name="Mudd A.B."/>
        </authorList>
    </citation>
    <scope>NUCLEOTIDE SEQUENCE</scope>
    <source>
        <strain evidence="11">237g6f4</strain>
        <tissue evidence="11">Blood</tissue>
    </source>
</reference>
<dbReference type="PANTHER" id="PTHR45690:SF19">
    <property type="entry name" value="NACHT, LRR AND PYD DOMAINS-CONTAINING PROTEIN 3"/>
    <property type="match status" value="1"/>
</dbReference>
<dbReference type="GO" id="GO:0045087">
    <property type="term" value="P:innate immune response"/>
    <property type="evidence" value="ECO:0007669"/>
    <property type="project" value="UniProtKB-KW"/>
</dbReference>
<organism evidence="11 12">
    <name type="scientific">Engystomops pustulosus</name>
    <name type="common">Tungara frog</name>
    <name type="synonym">Physalaemus pustulosus</name>
    <dbReference type="NCBI Taxonomy" id="76066"/>
    <lineage>
        <taxon>Eukaryota</taxon>
        <taxon>Metazoa</taxon>
        <taxon>Chordata</taxon>
        <taxon>Craniata</taxon>
        <taxon>Vertebrata</taxon>
        <taxon>Euteleostomi</taxon>
        <taxon>Amphibia</taxon>
        <taxon>Batrachia</taxon>
        <taxon>Anura</taxon>
        <taxon>Neobatrachia</taxon>
        <taxon>Hyloidea</taxon>
        <taxon>Leptodactylidae</taxon>
        <taxon>Leiuperinae</taxon>
        <taxon>Engystomops</taxon>
    </lineage>
</organism>
<dbReference type="InterPro" id="IPR027417">
    <property type="entry name" value="P-loop_NTPase"/>
</dbReference>
<proteinExistence type="inferred from homology"/>
<evidence type="ECO:0000256" key="2">
    <source>
        <dbReference type="ARBA" id="ARBA00008665"/>
    </source>
</evidence>
<dbReference type="Pfam" id="PF17779">
    <property type="entry name" value="WHD_NOD2"/>
    <property type="match status" value="1"/>
</dbReference>
<keyword evidence="12" id="KW-1185">Reference proteome</keyword>
<dbReference type="Gene3D" id="3.40.50.300">
    <property type="entry name" value="P-loop containing nucleotide triphosphate hydrolases"/>
    <property type="match status" value="1"/>
</dbReference>
<keyword evidence="3" id="KW-0963">Cytoplasm</keyword>
<protein>
    <recommendedName>
        <fullName evidence="10">NACHT domain-containing protein</fullName>
    </recommendedName>
</protein>
<dbReference type="SUPFAM" id="SSF52540">
    <property type="entry name" value="P-loop containing nucleoside triphosphate hydrolases"/>
    <property type="match status" value="1"/>
</dbReference>
<evidence type="ECO:0000256" key="4">
    <source>
        <dbReference type="ARBA" id="ARBA00022737"/>
    </source>
</evidence>
<keyword evidence="8" id="KW-0395">Inflammatory response</keyword>
<comment type="subcellular location">
    <subcellularLocation>
        <location evidence="1">Inflammasome</location>
    </subcellularLocation>
</comment>
<dbReference type="GO" id="GO:0005829">
    <property type="term" value="C:cytosol"/>
    <property type="evidence" value="ECO:0007669"/>
    <property type="project" value="UniProtKB-SubCell"/>
</dbReference>
<dbReference type="GO" id="GO:0005524">
    <property type="term" value="F:ATP binding"/>
    <property type="evidence" value="ECO:0007669"/>
    <property type="project" value="UniProtKB-KW"/>
</dbReference>
<dbReference type="PANTHER" id="PTHR45690">
    <property type="entry name" value="NACHT, LRR AND PYD DOMAINS-CONTAINING PROTEIN 12"/>
    <property type="match status" value="1"/>
</dbReference>
<dbReference type="AlphaFoldDB" id="A0AAV6ZHU5"/>
<sequence length="870" mass="99609">MSCIISSDDDETRQFHHKLSQFDPQVLRKTYKYFHDDLLYILDDGRSRSLISQLKSRNILGLEKYPKKYSKKSLAWNLLQDIFPRGREALSALWVSLYVLQKEKYSPNLEALLEELRHRGDTLPEQIQLDDNGHQLPPELKEVQICHKKRLREITQRLIKHHPLRCNKERFPFRYLNLIIVSADHFSKYTGNELINTGDKHGKYFKMKLNDLQQTSANKLFRWSHRSRSVPHMVMVVGVAGVGKTTLMQKFIYSWCKGDLYQRFSFVFFYTFRELNRLDKVSLETMILQHYPYLEKQLGNILRDPKKLLFIFDGLDESNHTMDFKLDSVISDPKQPGSSGQIVVSLVRKSLLNGCSVLITSRPTRLTSIDCKVFQQIAELSGFFAEEIQIYFDDFFPDSDLAVKAFTYVKQNDSLYTFCYLPAYCWIICTVLSRCFKPSSSDQQVSSLPQTVTQLFAIFVTNILNLEKSCSPGFLQSIGWMAEDGVLNHKVIFDNEDLETFHVDNKEKLLSSFLIEWEEPASYSFLHLTLQEFFAALVHYVDYSPEKLKNSIKKAISYHDGRGEIFLRFLCGLTDASTRSILSSYLDKQADQASRDVMTWLKDHILKGQQLMESVDKRKHLLRTFFYLFETQNKSLVRESLLSDRTLDLSGVCMSAMDCTVVAFILDRNIKELDLSSCSLDSEGLERLAPALHNLHKLSLSYNCLSDTSCIHLASGIRNNSSLKILDLFNSDLSGPHLSDLMEALSSPGCRIEELRLAMNKLPDTSCIQLASVIRNNPSMTILDLSNNNLSGPHLSDLMEALSSPGCRIKELRLRSNNLSEKSCIHLASGIKNNPSLKILDLSDNNMSGPYLSDLMEALSSPGCRIEELE</sequence>
<dbReference type="EMBL" id="WNYA01000346">
    <property type="protein sequence ID" value="KAG8548693.1"/>
    <property type="molecule type" value="Genomic_DNA"/>
</dbReference>
<dbReference type="InterPro" id="IPR007111">
    <property type="entry name" value="NACHT_NTPase"/>
</dbReference>
<dbReference type="InterPro" id="IPR032675">
    <property type="entry name" value="LRR_dom_sf"/>
</dbReference>
<evidence type="ECO:0000259" key="10">
    <source>
        <dbReference type="PROSITE" id="PS50837"/>
    </source>
</evidence>
<dbReference type="SMART" id="SM00368">
    <property type="entry name" value="LRR_RI"/>
    <property type="match status" value="7"/>
</dbReference>
<dbReference type="Proteomes" id="UP000824782">
    <property type="component" value="Unassembled WGS sequence"/>
</dbReference>
<evidence type="ECO:0000256" key="9">
    <source>
        <dbReference type="ARBA" id="ARBA00023233"/>
    </source>
</evidence>
<evidence type="ECO:0000256" key="8">
    <source>
        <dbReference type="ARBA" id="ARBA00023198"/>
    </source>
</evidence>
<dbReference type="SUPFAM" id="SSF52047">
    <property type="entry name" value="RNI-like"/>
    <property type="match status" value="1"/>
</dbReference>
<dbReference type="GO" id="GO:0006954">
    <property type="term" value="P:inflammatory response"/>
    <property type="evidence" value="ECO:0007669"/>
    <property type="project" value="UniProtKB-KW"/>
</dbReference>
<dbReference type="Pfam" id="PF13516">
    <property type="entry name" value="LRR_6"/>
    <property type="match status" value="4"/>
</dbReference>
<dbReference type="Pfam" id="PF17776">
    <property type="entry name" value="NLRC4_HD2"/>
    <property type="match status" value="1"/>
</dbReference>
<evidence type="ECO:0000313" key="12">
    <source>
        <dbReference type="Proteomes" id="UP000824782"/>
    </source>
</evidence>
<accession>A0AAV6ZHU5</accession>
<dbReference type="InterPro" id="IPR041075">
    <property type="entry name" value="NOD1/2_WH"/>
</dbReference>
<dbReference type="Pfam" id="PF05729">
    <property type="entry name" value="NACHT"/>
    <property type="match status" value="1"/>
</dbReference>
<keyword evidence="4" id="KW-0677">Repeat</keyword>
<feature type="domain" description="NACHT" evidence="10">
    <location>
        <begin position="232"/>
        <end position="363"/>
    </location>
</feature>
<evidence type="ECO:0000313" key="11">
    <source>
        <dbReference type="EMBL" id="KAG8548692.1"/>
    </source>
</evidence>
<dbReference type="InterPro" id="IPR001611">
    <property type="entry name" value="Leu-rich_rpt"/>
</dbReference>